<name>A0ABT3FTD0_9BACT</name>
<gene>
    <name evidence="3" type="ORF">OKA04_18895</name>
</gene>
<evidence type="ECO:0000259" key="1">
    <source>
        <dbReference type="Pfam" id="PF01738"/>
    </source>
</evidence>
<protein>
    <submittedName>
        <fullName evidence="3">Dienelactone hydrolase family protein</fullName>
    </submittedName>
</protein>
<sequence>MDRKTAKDFPQELLNLYDEYVHGQVGRRGFLERASQFAVGGLTAAGLLAALSPQYALAAQVEKDDERITVSYETYDSPQGGGKMRGYYARPAKVEGKLPFILVVHENRGLNPYIEDVTRRLAVAGFAAFAPDALTPLGGYPGNDDEGRNLQAQRDKGQMEQDFIAATKWMAAHPACDGKIGVVGFCFGGGMANTLAVKLPDLVKAAVPFYGGQPPAEDATKIKGALLLQFAEHDERVNAGWPAWEEALKKAGVKYEAHIYPGVNHGFHNDTTPRYDEAAAKLAWERTVEFFKKQLTGG</sequence>
<keyword evidence="3" id="KW-0378">Hydrolase</keyword>
<evidence type="ECO:0000313" key="4">
    <source>
        <dbReference type="Proteomes" id="UP001207930"/>
    </source>
</evidence>
<dbReference type="RefSeq" id="WP_264502768.1">
    <property type="nucleotide sequence ID" value="NZ_JAPDDS010000012.1"/>
</dbReference>
<keyword evidence="4" id="KW-1185">Reference proteome</keyword>
<feature type="domain" description="YqhI" evidence="2">
    <location>
        <begin position="1"/>
        <end position="35"/>
    </location>
</feature>
<evidence type="ECO:0000313" key="3">
    <source>
        <dbReference type="EMBL" id="MCW1886815.1"/>
    </source>
</evidence>
<comment type="caution">
    <text evidence="3">The sequence shown here is derived from an EMBL/GenBank/DDBJ whole genome shotgun (WGS) entry which is preliminary data.</text>
</comment>
<dbReference type="GO" id="GO:0016787">
    <property type="term" value="F:hydrolase activity"/>
    <property type="evidence" value="ECO:0007669"/>
    <property type="project" value="UniProtKB-KW"/>
</dbReference>
<dbReference type="Gene3D" id="3.40.50.1820">
    <property type="entry name" value="alpha/beta hydrolase"/>
    <property type="match status" value="1"/>
</dbReference>
<dbReference type="InterPro" id="IPR002925">
    <property type="entry name" value="Dienelactn_hydro"/>
</dbReference>
<evidence type="ECO:0000259" key="2">
    <source>
        <dbReference type="Pfam" id="PF23678"/>
    </source>
</evidence>
<dbReference type="InterPro" id="IPR057802">
    <property type="entry name" value="YqhI_dom"/>
</dbReference>
<dbReference type="InterPro" id="IPR006311">
    <property type="entry name" value="TAT_signal"/>
</dbReference>
<dbReference type="InterPro" id="IPR051049">
    <property type="entry name" value="Dienelactone_hydrolase-like"/>
</dbReference>
<dbReference type="PROSITE" id="PS51318">
    <property type="entry name" value="TAT"/>
    <property type="match status" value="1"/>
</dbReference>
<organism evidence="3 4">
    <name type="scientific">Luteolibacter flavescens</name>
    <dbReference type="NCBI Taxonomy" id="1859460"/>
    <lineage>
        <taxon>Bacteria</taxon>
        <taxon>Pseudomonadati</taxon>
        <taxon>Verrucomicrobiota</taxon>
        <taxon>Verrucomicrobiia</taxon>
        <taxon>Verrucomicrobiales</taxon>
        <taxon>Verrucomicrobiaceae</taxon>
        <taxon>Luteolibacter</taxon>
    </lineage>
</organism>
<dbReference type="PANTHER" id="PTHR46623:SF6">
    <property type="entry name" value="ALPHA_BETA-HYDROLASES SUPERFAMILY PROTEIN"/>
    <property type="match status" value="1"/>
</dbReference>
<reference evidence="3 4" key="1">
    <citation type="submission" date="2022-10" db="EMBL/GenBank/DDBJ databases">
        <title>Luteolibacter flavescens strain MCCC 1K03193, whole genome shotgun sequencing project.</title>
        <authorList>
            <person name="Zhao G."/>
            <person name="Shen L."/>
        </authorList>
    </citation>
    <scope>NUCLEOTIDE SEQUENCE [LARGE SCALE GENOMIC DNA]</scope>
    <source>
        <strain evidence="3 4">MCCC 1K03193</strain>
    </source>
</reference>
<feature type="domain" description="Dienelactone hydrolase" evidence="1">
    <location>
        <begin position="84"/>
        <end position="293"/>
    </location>
</feature>
<dbReference type="Proteomes" id="UP001207930">
    <property type="component" value="Unassembled WGS sequence"/>
</dbReference>
<accession>A0ABT3FTD0</accession>
<dbReference type="SUPFAM" id="SSF53474">
    <property type="entry name" value="alpha/beta-Hydrolases"/>
    <property type="match status" value="1"/>
</dbReference>
<dbReference type="InterPro" id="IPR029058">
    <property type="entry name" value="AB_hydrolase_fold"/>
</dbReference>
<dbReference type="Pfam" id="PF23678">
    <property type="entry name" value="YqhI"/>
    <property type="match status" value="1"/>
</dbReference>
<dbReference type="PANTHER" id="PTHR46623">
    <property type="entry name" value="CARBOXYMETHYLENEBUTENOLIDASE-RELATED"/>
    <property type="match status" value="1"/>
</dbReference>
<dbReference type="Pfam" id="PF01738">
    <property type="entry name" value="DLH"/>
    <property type="match status" value="1"/>
</dbReference>
<proteinExistence type="predicted"/>
<dbReference type="EMBL" id="JAPDDS010000012">
    <property type="protein sequence ID" value="MCW1886815.1"/>
    <property type="molecule type" value="Genomic_DNA"/>
</dbReference>